<keyword evidence="2" id="KW-0472">Membrane</keyword>
<dbReference type="Gene3D" id="3.50.50.60">
    <property type="entry name" value="FAD/NAD(P)-binding domain"/>
    <property type="match status" value="1"/>
</dbReference>
<dbReference type="PANTHER" id="PTHR13847:SF289">
    <property type="entry name" value="GLYCINE OXIDASE"/>
    <property type="match status" value="1"/>
</dbReference>
<dbReference type="STRING" id="243230.DR_1673"/>
<dbReference type="EnsemblBacteria" id="AAF11227">
    <property type="protein sequence ID" value="AAF11227"/>
    <property type="gene ID" value="DR_1673"/>
</dbReference>
<dbReference type="EMBL" id="AE000513">
    <property type="protein sequence ID" value="AAF11227.1"/>
    <property type="molecule type" value="Genomic_DNA"/>
</dbReference>
<dbReference type="RefSeq" id="WP_010888308.1">
    <property type="nucleotide sequence ID" value="NC_001263.1"/>
</dbReference>
<dbReference type="KEGG" id="dra:DR_1673"/>
<dbReference type="Proteomes" id="UP000002524">
    <property type="component" value="Chromosome 1"/>
</dbReference>
<feature type="transmembrane region" description="Helical" evidence="2">
    <location>
        <begin position="7"/>
        <end position="28"/>
    </location>
</feature>
<dbReference type="AlphaFoldDB" id="Q9RTT3"/>
<evidence type="ECO:0000259" key="3">
    <source>
        <dbReference type="Pfam" id="PF01266"/>
    </source>
</evidence>
<reference evidence="4 5" key="1">
    <citation type="journal article" date="1999" name="Science">
        <title>Genome sequence of the radioresistant bacterium Deinococcus radiodurans R1.</title>
        <authorList>
            <person name="White O."/>
            <person name="Eisen J.A."/>
            <person name="Heidelberg J.F."/>
            <person name="Hickey E.K."/>
            <person name="Peterson J.D."/>
            <person name="Dodson R.J."/>
            <person name="Haft D.H."/>
            <person name="Gwinn M.L."/>
            <person name="Nelson W.C."/>
            <person name="Richardson D.L."/>
            <person name="Moffat K.S."/>
            <person name="Qin H."/>
            <person name="Jiang L."/>
            <person name="Pamphile W."/>
            <person name="Crosby M."/>
            <person name="Shen M."/>
            <person name="Vamathevan J.J."/>
            <person name="Lam P."/>
            <person name="McDonald L."/>
            <person name="Utterback T."/>
            <person name="Zalewski C."/>
            <person name="Makarova K.S."/>
            <person name="Aravind L."/>
            <person name="Daly M.J."/>
            <person name="Minton K.W."/>
            <person name="Fleischmann R.D."/>
            <person name="Ketchum K.A."/>
            <person name="Nelson K.E."/>
            <person name="Salzberg S."/>
            <person name="Smith H.O."/>
            <person name="Venter J.C."/>
            <person name="Fraser C.M."/>
        </authorList>
    </citation>
    <scope>NUCLEOTIDE SEQUENCE [LARGE SCALE GENOMIC DNA]</scope>
    <source>
        <strain evidence="5">ATCC 13939 / DSM 20539 / JCM 16871 / LMG 4051 / NBRC 15346 / NCIMB 9279 / R1 / VKM B-1422</strain>
    </source>
</reference>
<dbReference type="Pfam" id="PF01266">
    <property type="entry name" value="DAO"/>
    <property type="match status" value="1"/>
</dbReference>
<dbReference type="HOGENOM" id="CLU_939436_0_0_0"/>
<dbReference type="PIR" id="D75368">
    <property type="entry name" value="D75368"/>
</dbReference>
<name>Q9RTT3_DEIRA</name>
<proteinExistence type="predicted"/>
<dbReference type="SUPFAM" id="SSF51971">
    <property type="entry name" value="Nucleotide-binding domain"/>
    <property type="match status" value="1"/>
</dbReference>
<dbReference type="PANTHER" id="PTHR13847">
    <property type="entry name" value="SARCOSINE DEHYDROGENASE-RELATED"/>
    <property type="match status" value="1"/>
</dbReference>
<keyword evidence="2" id="KW-1133">Transmembrane helix</keyword>
<keyword evidence="2" id="KW-0812">Transmembrane</keyword>
<evidence type="ECO:0000313" key="5">
    <source>
        <dbReference type="Proteomes" id="UP000002524"/>
    </source>
</evidence>
<evidence type="ECO:0000313" key="4">
    <source>
        <dbReference type="EMBL" id="AAF11227.1"/>
    </source>
</evidence>
<gene>
    <name evidence="4" type="ordered locus">DR_1673</name>
</gene>
<accession>Q9RTT3</accession>
<evidence type="ECO:0000256" key="1">
    <source>
        <dbReference type="ARBA" id="ARBA00023002"/>
    </source>
</evidence>
<dbReference type="PaxDb" id="243230-DR_1673"/>
<keyword evidence="1" id="KW-0560">Oxidoreductase</keyword>
<dbReference type="GO" id="GO:0016491">
    <property type="term" value="F:oxidoreductase activity"/>
    <property type="evidence" value="ECO:0007669"/>
    <property type="project" value="UniProtKB-KW"/>
</dbReference>
<dbReference type="InterPro" id="IPR006076">
    <property type="entry name" value="FAD-dep_OxRdtase"/>
</dbReference>
<dbReference type="Gene3D" id="3.30.9.10">
    <property type="entry name" value="D-Amino Acid Oxidase, subunit A, domain 2"/>
    <property type="match status" value="1"/>
</dbReference>
<keyword evidence="5" id="KW-1185">Reference proteome</keyword>
<organism evidence="4 5">
    <name type="scientific">Deinococcus radiodurans (strain ATCC 13939 / DSM 20539 / JCM 16871 / CCUG 27074 / LMG 4051 / NBRC 15346 / NCIMB 9279 / VKM B-1422 / R1)</name>
    <dbReference type="NCBI Taxonomy" id="243230"/>
    <lineage>
        <taxon>Bacteria</taxon>
        <taxon>Thermotogati</taxon>
        <taxon>Deinococcota</taxon>
        <taxon>Deinococci</taxon>
        <taxon>Deinococcales</taxon>
        <taxon>Deinococcaceae</taxon>
        <taxon>Deinococcus</taxon>
    </lineage>
</organism>
<dbReference type="OrthoDB" id="61603at2"/>
<evidence type="ECO:0000256" key="2">
    <source>
        <dbReference type="SAM" id="Phobius"/>
    </source>
</evidence>
<dbReference type="InterPro" id="IPR036188">
    <property type="entry name" value="FAD/NAD-bd_sf"/>
</dbReference>
<dbReference type="PATRIC" id="fig|243230.17.peg.1882"/>
<protein>
    <submittedName>
        <fullName evidence="4">Oxidoreductase, putative</fullName>
    </submittedName>
</protein>
<sequence length="348" mass="36893">MPARREASVRVTVIGGGIAGSSLAYFLARGGARVTLVDAGEHTASHVPAALLNPVRGQSGQVDAQALAGLAATWALLDELSAAGFVVPHGREGVLRPLPDEKTRRKFERHLPAELPHEWRDPADCLPADRPLAPGWHAALWLPTGGWVDGRAFCTALQQASGAEMVRGRAVQRGDEWLLQNGEDLSPLNRHPSTIIHCGGSIGSTWAGETRTHRMGTMLLLDRAPTASPLSFGAYLSPTAEGGALGGTFEAPRPAWQEPALPFASLHWLLGKGTALTSLRGLQVTGRWTGSRLSGLQVGQDEAGHWHLSGLSSKGFLLGPLLARELAEQVLSGQKWSEQGAAPASHLR</sequence>
<dbReference type="GeneID" id="69517909"/>
<dbReference type="eggNOG" id="COG0665">
    <property type="taxonomic scope" value="Bacteria"/>
</dbReference>
<feature type="domain" description="FAD dependent oxidoreductase" evidence="3">
    <location>
        <begin position="10"/>
        <end position="328"/>
    </location>
</feature>
<dbReference type="InParanoid" id="Q9RTT3"/>